<dbReference type="OrthoDB" id="10493655at2759"/>
<organism evidence="1 2">
    <name type="scientific">Trema orientale</name>
    <name type="common">Charcoal tree</name>
    <name type="synonym">Celtis orientalis</name>
    <dbReference type="NCBI Taxonomy" id="63057"/>
    <lineage>
        <taxon>Eukaryota</taxon>
        <taxon>Viridiplantae</taxon>
        <taxon>Streptophyta</taxon>
        <taxon>Embryophyta</taxon>
        <taxon>Tracheophyta</taxon>
        <taxon>Spermatophyta</taxon>
        <taxon>Magnoliopsida</taxon>
        <taxon>eudicotyledons</taxon>
        <taxon>Gunneridae</taxon>
        <taxon>Pentapetalae</taxon>
        <taxon>rosids</taxon>
        <taxon>fabids</taxon>
        <taxon>Rosales</taxon>
        <taxon>Cannabaceae</taxon>
        <taxon>Trema</taxon>
    </lineage>
</organism>
<evidence type="ECO:0000313" key="1">
    <source>
        <dbReference type="EMBL" id="PON74822.1"/>
    </source>
</evidence>
<protein>
    <submittedName>
        <fullName evidence="1">Uncharacterized protein</fullName>
    </submittedName>
</protein>
<name>A0A2P5DNF9_TREOI</name>
<dbReference type="InParanoid" id="A0A2P5DNF9"/>
<dbReference type="EMBL" id="JXTC01000259">
    <property type="protein sequence ID" value="PON74822.1"/>
    <property type="molecule type" value="Genomic_DNA"/>
</dbReference>
<comment type="caution">
    <text evidence="1">The sequence shown here is derived from an EMBL/GenBank/DDBJ whole genome shotgun (WGS) entry which is preliminary data.</text>
</comment>
<proteinExistence type="predicted"/>
<dbReference type="Proteomes" id="UP000237000">
    <property type="component" value="Unassembled WGS sequence"/>
</dbReference>
<gene>
    <name evidence="1" type="ORF">TorRG33x02_245960</name>
</gene>
<evidence type="ECO:0000313" key="2">
    <source>
        <dbReference type="Proteomes" id="UP000237000"/>
    </source>
</evidence>
<sequence>MRFHSQAMQSMESDESTKANLTVQMYNDITNGNPLTAINKHTQKYLAKKFLSVNKMTPRKMALLRLGN</sequence>
<keyword evidence="2" id="KW-1185">Reference proteome</keyword>
<accession>A0A2P5DNF9</accession>
<dbReference type="AlphaFoldDB" id="A0A2P5DNF9"/>
<reference evidence="2" key="1">
    <citation type="submission" date="2016-06" db="EMBL/GenBank/DDBJ databases">
        <title>Parallel loss of symbiosis genes in relatives of nitrogen-fixing non-legume Parasponia.</title>
        <authorList>
            <person name="Van Velzen R."/>
            <person name="Holmer R."/>
            <person name="Bu F."/>
            <person name="Rutten L."/>
            <person name="Van Zeijl A."/>
            <person name="Liu W."/>
            <person name="Santuari L."/>
            <person name="Cao Q."/>
            <person name="Sharma T."/>
            <person name="Shen D."/>
            <person name="Roswanjaya Y."/>
            <person name="Wardhani T."/>
            <person name="Kalhor M.S."/>
            <person name="Jansen J."/>
            <person name="Van den Hoogen J."/>
            <person name="Gungor B."/>
            <person name="Hartog M."/>
            <person name="Hontelez J."/>
            <person name="Verver J."/>
            <person name="Yang W.-C."/>
            <person name="Schijlen E."/>
            <person name="Repin R."/>
            <person name="Schilthuizen M."/>
            <person name="Schranz E."/>
            <person name="Heidstra R."/>
            <person name="Miyata K."/>
            <person name="Fedorova E."/>
            <person name="Kohlen W."/>
            <person name="Bisseling T."/>
            <person name="Smit S."/>
            <person name="Geurts R."/>
        </authorList>
    </citation>
    <scope>NUCLEOTIDE SEQUENCE [LARGE SCALE GENOMIC DNA]</scope>
    <source>
        <strain evidence="2">cv. RG33-2</strain>
    </source>
</reference>